<dbReference type="AlphaFoldDB" id="C7RKB9"/>
<accession>C7RKB9</accession>
<evidence type="ECO:0000313" key="2">
    <source>
        <dbReference type="EMBL" id="ACV33710.1"/>
    </source>
</evidence>
<dbReference type="STRING" id="522306.CAP2UW1_0357"/>
<feature type="domain" description="NTP pyrophosphohydrolase MazG-like" evidence="1">
    <location>
        <begin position="31"/>
        <end position="96"/>
    </location>
</feature>
<dbReference type="EMBL" id="CP001715">
    <property type="protein sequence ID" value="ACV33710.1"/>
    <property type="molecule type" value="Genomic_DNA"/>
</dbReference>
<dbReference type="Gene3D" id="1.10.287.1080">
    <property type="entry name" value="MazG-like"/>
    <property type="match status" value="1"/>
</dbReference>
<dbReference type="PANTHER" id="PTHR42702">
    <property type="entry name" value="NUCLEOTIDE PYROPHOSPHOHYDROLASE"/>
    <property type="match status" value="1"/>
</dbReference>
<evidence type="ECO:0000259" key="1">
    <source>
        <dbReference type="Pfam" id="PF03819"/>
    </source>
</evidence>
<dbReference type="OrthoDB" id="280497at2"/>
<dbReference type="KEGG" id="app:CAP2UW1_0357"/>
<dbReference type="PANTHER" id="PTHR42702:SF1">
    <property type="entry name" value="REGULATORY PROTEIN FOR BETA-LACTAMASE"/>
    <property type="match status" value="1"/>
</dbReference>
<dbReference type="SUPFAM" id="SSF101386">
    <property type="entry name" value="all-alpha NTP pyrophosphatases"/>
    <property type="match status" value="1"/>
</dbReference>
<dbReference type="Pfam" id="PF03819">
    <property type="entry name" value="MazG"/>
    <property type="match status" value="1"/>
</dbReference>
<reference evidence="2" key="2">
    <citation type="submission" date="2009-09" db="EMBL/GenBank/DDBJ databases">
        <title>Complete sequence of chromosome of Candidatus Accumulibacter phosphatis clade IIA str. UW-1.</title>
        <authorList>
            <consortium name="US DOE Joint Genome Institute"/>
            <person name="Martin H.G."/>
            <person name="Ivanova N."/>
            <person name="Kunin V."/>
            <person name="Warnecke F."/>
            <person name="Barry K."/>
            <person name="He S."/>
            <person name="Salamov A."/>
            <person name="Szeto E."/>
            <person name="Dalin E."/>
            <person name="Pangilinan J.L."/>
            <person name="Lapidus A."/>
            <person name="Lowry S."/>
            <person name="Kyrpides N.C."/>
            <person name="McMahon K.D."/>
            <person name="Hugenholtz P."/>
        </authorList>
    </citation>
    <scope>NUCLEOTIDE SEQUENCE [LARGE SCALE GENOMIC DNA]</scope>
    <source>
        <strain evidence="2">UW-1</strain>
    </source>
</reference>
<reference evidence="2" key="1">
    <citation type="submission" date="2009-08" db="EMBL/GenBank/DDBJ databases">
        <authorList>
            <consortium name="US DOE Joint Genome Institute"/>
            <person name="Lucas S."/>
            <person name="Copeland A."/>
            <person name="Lapidus A."/>
            <person name="Glavina del Rio T."/>
            <person name="Dalin E."/>
            <person name="Tice H."/>
            <person name="Bruce D."/>
            <person name="Barry K."/>
            <person name="Pitluck S."/>
            <person name="Lowry S."/>
            <person name="Larimer F."/>
            <person name="Land M."/>
            <person name="Hauser L."/>
            <person name="Kyrpides N."/>
            <person name="Ivanova N."/>
            <person name="McMahon K.D."/>
            <person name="Hugenholtz P."/>
        </authorList>
    </citation>
    <scope>NUCLEOTIDE SEQUENCE</scope>
    <source>
        <strain evidence="2">UW-1</strain>
    </source>
</reference>
<dbReference type="HOGENOM" id="CLU_166059_0_0_4"/>
<dbReference type="InterPro" id="IPR004518">
    <property type="entry name" value="MazG-like_dom"/>
</dbReference>
<organism evidence="2">
    <name type="scientific">Accumulibacter regalis</name>
    <dbReference type="NCBI Taxonomy" id="522306"/>
    <lineage>
        <taxon>Bacteria</taxon>
        <taxon>Pseudomonadati</taxon>
        <taxon>Pseudomonadota</taxon>
        <taxon>Betaproteobacteria</taxon>
        <taxon>Candidatus Accumulibacter</taxon>
    </lineage>
</organism>
<dbReference type="CDD" id="cd11535">
    <property type="entry name" value="NTP-PPase_SsMazG"/>
    <property type="match status" value="1"/>
</dbReference>
<proteinExistence type="predicted"/>
<sequence length="97" mass="10814">MTISDSPPDSLSHLQTWVGQRYSTVDQARGPEKTFLFFVEEVGELATALSRRNAENIEEEIGDVLMWLVSLANLTGTDLRDCVAAYLRRNSGTKPKV</sequence>
<dbReference type="GO" id="GO:0016787">
    <property type="term" value="F:hydrolase activity"/>
    <property type="evidence" value="ECO:0007669"/>
    <property type="project" value="UniProtKB-KW"/>
</dbReference>
<name>C7RKB9_ACCRE</name>
<protein>
    <submittedName>
        <fullName evidence="2">MazG nucleotide pyrophosphohydrolase</fullName>
    </submittedName>
</protein>
<keyword evidence="2" id="KW-0378">Hydrolase</keyword>
<gene>
    <name evidence="2" type="ordered locus">CAP2UW1_0357</name>
</gene>
<dbReference type="eggNOG" id="COG1694">
    <property type="taxonomic scope" value="Bacteria"/>
</dbReference>